<dbReference type="Proteomes" id="UP000029964">
    <property type="component" value="Unassembled WGS sequence"/>
</dbReference>
<accession>A0A086T806</accession>
<feature type="region of interest" description="Disordered" evidence="1">
    <location>
        <begin position="397"/>
        <end position="417"/>
    </location>
</feature>
<dbReference type="HOGENOM" id="CLU_626936_0_0_1"/>
<organism evidence="2 3">
    <name type="scientific">Hapsidospora chrysogenum (strain ATCC 11550 / CBS 779.69 / DSM 880 / IAM 14645 / JCM 23072 / IMI 49137)</name>
    <name type="common">Acremonium chrysogenum</name>
    <dbReference type="NCBI Taxonomy" id="857340"/>
    <lineage>
        <taxon>Eukaryota</taxon>
        <taxon>Fungi</taxon>
        <taxon>Dikarya</taxon>
        <taxon>Ascomycota</taxon>
        <taxon>Pezizomycotina</taxon>
        <taxon>Sordariomycetes</taxon>
        <taxon>Hypocreomycetidae</taxon>
        <taxon>Hypocreales</taxon>
        <taxon>Bionectriaceae</taxon>
        <taxon>Hapsidospora</taxon>
    </lineage>
</organism>
<feature type="compositionally biased region" description="Polar residues" evidence="1">
    <location>
        <begin position="133"/>
        <end position="161"/>
    </location>
</feature>
<comment type="caution">
    <text evidence="2">The sequence shown here is derived from an EMBL/GenBank/DDBJ whole genome shotgun (WGS) entry which is preliminary data.</text>
</comment>
<reference evidence="3" key="1">
    <citation type="journal article" date="2014" name="Genome Announc.">
        <title>Genome sequence and annotation of Acremonium chrysogenum, producer of the beta-lactam antibiotic cephalosporin C.</title>
        <authorList>
            <person name="Terfehr D."/>
            <person name="Dahlmann T.A."/>
            <person name="Specht T."/>
            <person name="Zadra I."/>
            <person name="Kuernsteiner H."/>
            <person name="Kueck U."/>
        </authorList>
    </citation>
    <scope>NUCLEOTIDE SEQUENCE [LARGE SCALE GENOMIC DNA]</scope>
    <source>
        <strain evidence="3">ATCC 11550 / CBS 779.69 / DSM 880 / IAM 14645 / JCM 23072 / IMI 49137</strain>
    </source>
</reference>
<name>A0A086T806_HAPC1</name>
<evidence type="ECO:0000313" key="2">
    <source>
        <dbReference type="EMBL" id="KFH45488.1"/>
    </source>
</evidence>
<feature type="compositionally biased region" description="Polar residues" evidence="1">
    <location>
        <begin position="300"/>
        <end position="319"/>
    </location>
</feature>
<feature type="compositionally biased region" description="Polar residues" evidence="1">
    <location>
        <begin position="171"/>
        <end position="184"/>
    </location>
</feature>
<dbReference type="AlphaFoldDB" id="A0A086T806"/>
<evidence type="ECO:0000256" key="1">
    <source>
        <dbReference type="SAM" id="MobiDB-lite"/>
    </source>
</evidence>
<gene>
    <name evidence="2" type="ORF">ACRE_037160</name>
</gene>
<sequence>MVGQPKWTDEKIRFVLYRVVQGVKLREIARQGKEHFNDPDITYDSVKYCRGKYGIDAKYNVLINFKGIDPRHIDENLNYVPSPDKVDLPSSAGPDSAPRNAAAESFPTPTKQLSPDQEMSSAQEIPLTRDSKWYNTASACDSDGRQTPNAGPNALGNNTHGGLSDMDMDGQNDNANKSVPSSSDGGAKWRPCGHAVMNANAAAGPQLGPGANGFRDASASPYPGMTTRTLPSSYTIVSNAYGTNNGAAVVDPQLQGSHLDRNMYGGSYGPSYYTSFQTAGGCASNQFPSNMPIHGYMSGNPENTSTNGSSSLPNDNTTGREGYGMSSENELPTYQNPPVYNQSFHVRADGIPVSQPQGMPSLMDEELNANFMSGRLMFSNEGCNVGYGGHTYLGDEASDSTSQLTPESEGSLRKSFDDIDITGAEDRKVDSRFLFSH</sequence>
<evidence type="ECO:0000313" key="3">
    <source>
        <dbReference type="Proteomes" id="UP000029964"/>
    </source>
</evidence>
<feature type="compositionally biased region" description="Polar residues" evidence="1">
    <location>
        <begin position="399"/>
        <end position="408"/>
    </location>
</feature>
<feature type="compositionally biased region" description="Polar residues" evidence="1">
    <location>
        <begin position="326"/>
        <end position="337"/>
    </location>
</feature>
<feature type="region of interest" description="Disordered" evidence="1">
    <location>
        <begin position="298"/>
        <end position="337"/>
    </location>
</feature>
<keyword evidence="3" id="KW-1185">Reference proteome</keyword>
<dbReference type="EMBL" id="JPKY01000031">
    <property type="protein sequence ID" value="KFH45488.1"/>
    <property type="molecule type" value="Genomic_DNA"/>
</dbReference>
<protein>
    <submittedName>
        <fullName evidence="2">Uncharacterized protein</fullName>
    </submittedName>
</protein>
<feature type="region of interest" description="Disordered" evidence="1">
    <location>
        <begin position="84"/>
        <end position="187"/>
    </location>
</feature>
<proteinExistence type="predicted"/>
<feature type="compositionally biased region" description="Polar residues" evidence="1">
    <location>
        <begin position="107"/>
        <end position="123"/>
    </location>
</feature>